<keyword evidence="1" id="KW-0472">Membrane</keyword>
<dbReference type="PANTHER" id="PTHR35335">
    <property type="entry name" value="UPF0716 PROTEIN FXSA"/>
    <property type="match status" value="1"/>
</dbReference>
<accession>A0ABW4P6V9</accession>
<dbReference type="Pfam" id="PF04186">
    <property type="entry name" value="FxsA"/>
    <property type="match status" value="1"/>
</dbReference>
<evidence type="ECO:0000313" key="3">
    <source>
        <dbReference type="Proteomes" id="UP001597286"/>
    </source>
</evidence>
<dbReference type="Proteomes" id="UP001597286">
    <property type="component" value="Unassembled WGS sequence"/>
</dbReference>
<feature type="transmembrane region" description="Helical" evidence="1">
    <location>
        <begin position="25"/>
        <end position="44"/>
    </location>
</feature>
<comment type="caution">
    <text evidence="2">The sequence shown here is derived from an EMBL/GenBank/DDBJ whole genome shotgun (WGS) entry which is preliminary data.</text>
</comment>
<keyword evidence="1" id="KW-0812">Transmembrane</keyword>
<dbReference type="PANTHER" id="PTHR35335:SF1">
    <property type="entry name" value="UPF0716 PROTEIN FXSA"/>
    <property type="match status" value="1"/>
</dbReference>
<organism evidence="2 3">
    <name type="scientific">Rhodococcus gannanensis</name>
    <dbReference type="NCBI Taxonomy" id="1960308"/>
    <lineage>
        <taxon>Bacteria</taxon>
        <taxon>Bacillati</taxon>
        <taxon>Actinomycetota</taxon>
        <taxon>Actinomycetes</taxon>
        <taxon>Mycobacteriales</taxon>
        <taxon>Nocardiaceae</taxon>
        <taxon>Rhodococcus</taxon>
    </lineage>
</organism>
<sequence>MIPALFVLYLVVEIAAVVWLGSAIGVGWTVLLFLATWAVGLWLMRSQFRRVFEQLQRAGEGRGSIGGAVADGALVTTGTVLLLVPGLVTGVLGLLMLAPPTRMLLRPLAVLVAGRRMAVVSATGAAGAGAYARSRATVVDGVVVEDVLVDDAPQRPMWGGPQAIEGEIVLPDPGAHRTDGGRAD</sequence>
<dbReference type="RefSeq" id="WP_378486187.1">
    <property type="nucleotide sequence ID" value="NZ_JBHUFB010000012.1"/>
</dbReference>
<name>A0ABW4P6V9_9NOCA</name>
<dbReference type="EMBL" id="JBHUFB010000012">
    <property type="protein sequence ID" value="MFD1813689.1"/>
    <property type="molecule type" value="Genomic_DNA"/>
</dbReference>
<dbReference type="NCBIfam" id="NF008528">
    <property type="entry name" value="PRK11463.1-2"/>
    <property type="match status" value="1"/>
</dbReference>
<gene>
    <name evidence="2" type="ORF">ACFSJG_15835</name>
</gene>
<proteinExistence type="predicted"/>
<reference evidence="3" key="1">
    <citation type="journal article" date="2019" name="Int. J. Syst. Evol. Microbiol.">
        <title>The Global Catalogue of Microorganisms (GCM) 10K type strain sequencing project: providing services to taxonomists for standard genome sequencing and annotation.</title>
        <authorList>
            <consortium name="The Broad Institute Genomics Platform"/>
            <consortium name="The Broad Institute Genome Sequencing Center for Infectious Disease"/>
            <person name="Wu L."/>
            <person name="Ma J."/>
        </authorList>
    </citation>
    <scope>NUCLEOTIDE SEQUENCE [LARGE SCALE GENOMIC DNA]</scope>
    <source>
        <strain evidence="3">DT72</strain>
    </source>
</reference>
<evidence type="ECO:0000256" key="1">
    <source>
        <dbReference type="SAM" id="Phobius"/>
    </source>
</evidence>
<protein>
    <submittedName>
        <fullName evidence="2">FxsA family protein</fullName>
    </submittedName>
</protein>
<feature type="transmembrane region" description="Helical" evidence="1">
    <location>
        <begin position="65"/>
        <end position="98"/>
    </location>
</feature>
<dbReference type="InterPro" id="IPR007313">
    <property type="entry name" value="FxsA"/>
</dbReference>
<keyword evidence="3" id="KW-1185">Reference proteome</keyword>
<keyword evidence="1" id="KW-1133">Transmembrane helix</keyword>
<evidence type="ECO:0000313" key="2">
    <source>
        <dbReference type="EMBL" id="MFD1813689.1"/>
    </source>
</evidence>